<dbReference type="Gene3D" id="2.40.50.100">
    <property type="match status" value="2"/>
</dbReference>
<dbReference type="SUPFAM" id="SSF111369">
    <property type="entry name" value="HlyD-like secretion proteins"/>
    <property type="match status" value="1"/>
</dbReference>
<name>A0A3B0V5A2_9ZZZZ</name>
<dbReference type="AlphaFoldDB" id="A0A3B0V5A2"/>
<sequence length="333" mass="35456">MVTSDLSTILSTKISGRITHVYKQEGDSIKKGDKLASIDASDLTARKKGLRLKREGIGFQILASRENIKALKSALSAAQEAHARTLELLAVKGASQEQSSREVADIAGIKARIATAKNGISTLQKSKDTLDQNIKEIDSLLRYTVITAPIDGTLSKRLVMTGDLAMPGKPLFKITARTGLYVNLSLPDTVHADKIILRGKEIPLTAKNEASAAGLVQYIAPVPDNAGLVEGQYLNIKVVVYQAGDVLIPIDGLLSVGGESFLFVYGHGRAVKTKVDIVARGEEGLVVRPDMAGKTIILAKPDILLRASAGVPVLVSDKLNAEKSAKGKTGRTM</sequence>
<protein>
    <recommendedName>
        <fullName evidence="1">Multidrug resistance protein MdtA-like barrel-sandwich hybrid domain-containing protein</fullName>
    </recommendedName>
</protein>
<dbReference type="GO" id="GO:1990281">
    <property type="term" value="C:efflux pump complex"/>
    <property type="evidence" value="ECO:0007669"/>
    <property type="project" value="TreeGrafter"/>
</dbReference>
<feature type="domain" description="Multidrug resistance protein MdtA-like barrel-sandwich hybrid" evidence="1">
    <location>
        <begin position="12"/>
        <end position="175"/>
    </location>
</feature>
<dbReference type="InterPro" id="IPR058625">
    <property type="entry name" value="MdtA-like_BSH"/>
</dbReference>
<gene>
    <name evidence="2" type="ORF">MNBD_DELTA03-63</name>
</gene>
<dbReference type="GO" id="GO:0015562">
    <property type="term" value="F:efflux transmembrane transporter activity"/>
    <property type="evidence" value="ECO:0007669"/>
    <property type="project" value="TreeGrafter"/>
</dbReference>
<reference evidence="2" key="1">
    <citation type="submission" date="2018-06" db="EMBL/GenBank/DDBJ databases">
        <authorList>
            <person name="Zhirakovskaya E."/>
        </authorList>
    </citation>
    <scope>NUCLEOTIDE SEQUENCE</scope>
</reference>
<evidence type="ECO:0000259" key="1">
    <source>
        <dbReference type="Pfam" id="PF25917"/>
    </source>
</evidence>
<proteinExistence type="predicted"/>
<accession>A0A3B0V5A2</accession>
<dbReference type="PANTHER" id="PTHR30469:SF15">
    <property type="entry name" value="HLYD FAMILY OF SECRETION PROTEINS"/>
    <property type="match status" value="1"/>
</dbReference>
<dbReference type="EMBL" id="UOEX01000134">
    <property type="protein sequence ID" value="VAW35553.1"/>
    <property type="molecule type" value="Genomic_DNA"/>
</dbReference>
<evidence type="ECO:0000313" key="2">
    <source>
        <dbReference type="EMBL" id="VAW35553.1"/>
    </source>
</evidence>
<dbReference type="Pfam" id="PF25917">
    <property type="entry name" value="BSH_RND"/>
    <property type="match status" value="1"/>
</dbReference>
<organism evidence="2">
    <name type="scientific">hydrothermal vent metagenome</name>
    <dbReference type="NCBI Taxonomy" id="652676"/>
    <lineage>
        <taxon>unclassified sequences</taxon>
        <taxon>metagenomes</taxon>
        <taxon>ecological metagenomes</taxon>
    </lineage>
</organism>
<dbReference type="PANTHER" id="PTHR30469">
    <property type="entry name" value="MULTIDRUG RESISTANCE PROTEIN MDTA"/>
    <property type="match status" value="1"/>
</dbReference>